<dbReference type="InterPro" id="IPR005467">
    <property type="entry name" value="His_kinase_dom"/>
</dbReference>
<feature type="region of interest" description="Disordered" evidence="7">
    <location>
        <begin position="1"/>
        <end position="55"/>
    </location>
</feature>
<reference evidence="10" key="1">
    <citation type="submission" date="2015-03" db="EMBL/GenBank/DDBJ databases">
        <title>Characterization of two novel Thaumarchaeota isolated from the Northern Adriatic Sea.</title>
        <authorList>
            <person name="Bayer B."/>
            <person name="Vojvoda J."/>
            <person name="Offre P."/>
            <person name="Srivastava A."/>
            <person name="Elisabeth N."/>
            <person name="Garcia J.A.L."/>
            <person name="Schleper C."/>
            <person name="Herndl G.J."/>
        </authorList>
    </citation>
    <scope>NUCLEOTIDE SEQUENCE [LARGE SCALE GENOMIC DNA]</scope>
    <source>
        <strain evidence="10">NF5</strain>
    </source>
</reference>
<dbReference type="Pfam" id="PF00512">
    <property type="entry name" value="HisKA"/>
    <property type="match status" value="1"/>
</dbReference>
<protein>
    <submittedName>
        <fullName evidence="9">ATPase/histidine kinase/DNA gyrase B/HSP90 domain protein</fullName>
    </submittedName>
</protein>
<accession>A0A0D5C271</accession>
<evidence type="ECO:0000313" key="9">
    <source>
        <dbReference type="EMBL" id="AJW70889.1"/>
    </source>
</evidence>
<dbReference type="GO" id="GO:0005524">
    <property type="term" value="F:ATP binding"/>
    <property type="evidence" value="ECO:0007669"/>
    <property type="project" value="UniProtKB-KW"/>
</dbReference>
<evidence type="ECO:0000313" key="10">
    <source>
        <dbReference type="Proteomes" id="UP000032408"/>
    </source>
</evidence>
<dbReference type="InterPro" id="IPR003594">
    <property type="entry name" value="HATPase_dom"/>
</dbReference>
<keyword evidence="6" id="KW-0902">Two-component regulatory system</keyword>
<evidence type="ECO:0000256" key="6">
    <source>
        <dbReference type="ARBA" id="ARBA00023012"/>
    </source>
</evidence>
<dbReference type="KEGG" id="nin:NADRNF5_1201"/>
<dbReference type="AlphaFoldDB" id="A0A0D5C271"/>
<organism evidence="9 10">
    <name type="scientific">Nitrosopumilus adriaticus</name>
    <dbReference type="NCBI Taxonomy" id="1580092"/>
    <lineage>
        <taxon>Archaea</taxon>
        <taxon>Nitrososphaerota</taxon>
        <taxon>Nitrososphaeria</taxon>
        <taxon>Nitrosopumilales</taxon>
        <taxon>Nitrosopumilaceae</taxon>
        <taxon>Nitrosopumilus</taxon>
    </lineage>
</organism>
<proteinExistence type="predicted"/>
<feature type="domain" description="Histidine kinase" evidence="8">
    <location>
        <begin position="144"/>
        <end position="348"/>
    </location>
</feature>
<dbReference type="PRINTS" id="PR00344">
    <property type="entry name" value="BCTRLSENSOR"/>
</dbReference>
<dbReference type="InterPro" id="IPR004358">
    <property type="entry name" value="Sig_transdc_His_kin-like_C"/>
</dbReference>
<dbReference type="InterPro" id="IPR036097">
    <property type="entry name" value="HisK_dim/P_sf"/>
</dbReference>
<sequence length="349" mass="39513">MRKFMHRENSENDPMNAPQKTVFFKRSKPAEISHQKTIQSKDKVKKSDFSDVEQSNETQIELTSIDDEELDETGKKLIVINQQIEQAKKSHQITKQKLTIKAQSLKKAKSTLTKTQKQLDETFSKEFNKFEENRLEMIGKLSSKMAHDIRNPLTILQSQIELMKVKQKNHEDLVLTNSILNMEEAISNITNQITDVLSFIRTPELRIIACDLQEIIKNSINEVKFPTGIKLNSSLKPCVLRCDMVKIRGIITNITQNAVQAIGVKGEVGEVNITLDEYADFAIIKITDSGPGIPEKNLEEIFEPMFTTKDSGTGLGLATCRQFLEMHHGSIEVTNNPTTFTIKIPKNGL</sequence>
<dbReference type="SUPFAM" id="SSF47384">
    <property type="entry name" value="Homodimeric domain of signal transducing histidine kinase"/>
    <property type="match status" value="1"/>
</dbReference>
<keyword evidence="1" id="KW-0597">Phosphoprotein</keyword>
<dbReference type="Proteomes" id="UP000032408">
    <property type="component" value="Chromosome"/>
</dbReference>
<evidence type="ECO:0000256" key="2">
    <source>
        <dbReference type="ARBA" id="ARBA00022679"/>
    </source>
</evidence>
<dbReference type="SMART" id="SM00387">
    <property type="entry name" value="HATPase_c"/>
    <property type="match status" value="1"/>
</dbReference>
<dbReference type="InterPro" id="IPR036890">
    <property type="entry name" value="HATPase_C_sf"/>
</dbReference>
<keyword evidence="5" id="KW-0067">ATP-binding</keyword>
<dbReference type="Gene3D" id="3.30.565.10">
    <property type="entry name" value="Histidine kinase-like ATPase, C-terminal domain"/>
    <property type="match status" value="1"/>
</dbReference>
<evidence type="ECO:0000256" key="1">
    <source>
        <dbReference type="ARBA" id="ARBA00022553"/>
    </source>
</evidence>
<dbReference type="PANTHER" id="PTHR43065:SF10">
    <property type="entry name" value="PEROXIDE STRESS-ACTIVATED HISTIDINE KINASE MAK3"/>
    <property type="match status" value="1"/>
</dbReference>
<dbReference type="STRING" id="1580092.NADRNF5_1201"/>
<keyword evidence="4 9" id="KW-0418">Kinase</keyword>
<dbReference type="SMART" id="SM00388">
    <property type="entry name" value="HisKA"/>
    <property type="match status" value="1"/>
</dbReference>
<dbReference type="HOGENOM" id="CLU_000445_89_1_2"/>
<evidence type="ECO:0000259" key="8">
    <source>
        <dbReference type="PROSITE" id="PS50109"/>
    </source>
</evidence>
<feature type="compositionally biased region" description="Basic and acidic residues" evidence="7">
    <location>
        <begin position="1"/>
        <end position="10"/>
    </location>
</feature>
<keyword evidence="2" id="KW-0808">Transferase</keyword>
<evidence type="ECO:0000256" key="7">
    <source>
        <dbReference type="SAM" id="MobiDB-lite"/>
    </source>
</evidence>
<dbReference type="GO" id="GO:0000155">
    <property type="term" value="F:phosphorelay sensor kinase activity"/>
    <property type="evidence" value="ECO:0007669"/>
    <property type="project" value="InterPro"/>
</dbReference>
<dbReference type="PANTHER" id="PTHR43065">
    <property type="entry name" value="SENSOR HISTIDINE KINASE"/>
    <property type="match status" value="1"/>
</dbReference>
<name>A0A0D5C271_9ARCH</name>
<dbReference type="OrthoDB" id="8127at2157"/>
<evidence type="ECO:0000256" key="5">
    <source>
        <dbReference type="ARBA" id="ARBA00022840"/>
    </source>
</evidence>
<evidence type="ECO:0000256" key="4">
    <source>
        <dbReference type="ARBA" id="ARBA00022777"/>
    </source>
</evidence>
<reference evidence="9 10" key="2">
    <citation type="journal article" date="2016" name="ISME J.">
        <title>Physiological and genomic characterization of two novel marine thaumarchaeal strains indicates niche differentiation.</title>
        <authorList>
            <person name="Bayer B."/>
            <person name="Vojvoda J."/>
            <person name="Offre P."/>
            <person name="Alves R.J."/>
            <person name="Elisabeth N.H."/>
            <person name="Garcia J.A."/>
            <person name="Volland J.M."/>
            <person name="Srivastava A."/>
            <person name="Schleper C."/>
            <person name="Herndl G.J."/>
        </authorList>
    </citation>
    <scope>NUCLEOTIDE SEQUENCE [LARGE SCALE GENOMIC DNA]</scope>
    <source>
        <strain evidence="9 10">NF5</strain>
    </source>
</reference>
<dbReference type="Pfam" id="PF02518">
    <property type="entry name" value="HATPase_c"/>
    <property type="match status" value="1"/>
</dbReference>
<feature type="compositionally biased region" description="Basic and acidic residues" evidence="7">
    <location>
        <begin position="28"/>
        <end position="49"/>
    </location>
</feature>
<dbReference type="SUPFAM" id="SSF55874">
    <property type="entry name" value="ATPase domain of HSP90 chaperone/DNA topoisomerase II/histidine kinase"/>
    <property type="match status" value="1"/>
</dbReference>
<dbReference type="CDD" id="cd00075">
    <property type="entry name" value="HATPase"/>
    <property type="match status" value="1"/>
</dbReference>
<keyword evidence="3" id="KW-0547">Nucleotide-binding</keyword>
<dbReference type="Gene3D" id="1.10.287.130">
    <property type="match status" value="1"/>
</dbReference>
<evidence type="ECO:0000256" key="3">
    <source>
        <dbReference type="ARBA" id="ARBA00022741"/>
    </source>
</evidence>
<dbReference type="EMBL" id="CP011070">
    <property type="protein sequence ID" value="AJW70889.1"/>
    <property type="molecule type" value="Genomic_DNA"/>
</dbReference>
<dbReference type="InterPro" id="IPR003661">
    <property type="entry name" value="HisK_dim/P_dom"/>
</dbReference>
<dbReference type="PROSITE" id="PS50109">
    <property type="entry name" value="HIS_KIN"/>
    <property type="match status" value="1"/>
</dbReference>
<keyword evidence="10" id="KW-1185">Reference proteome</keyword>
<dbReference type="CDD" id="cd00082">
    <property type="entry name" value="HisKA"/>
    <property type="match status" value="1"/>
</dbReference>
<gene>
    <name evidence="9" type="ORF">NADRNF5_1201</name>
</gene>